<comment type="function">
    <text evidence="7">The UvrABC repair system catalyzes the recognition and processing of DNA lesions. UvrC both incises the 5' and 3' sides of the lesion. The N-terminal half is responsible for the 3' incision and the C-terminal half is responsible for the 5' incision.</text>
</comment>
<dbReference type="Pfam" id="PF08459">
    <property type="entry name" value="UvrC_RNaseH_dom"/>
    <property type="match status" value="1"/>
</dbReference>
<dbReference type="RefSeq" id="WP_006953454.1">
    <property type="nucleotide sequence ID" value="NZ_JH594523.1"/>
</dbReference>
<dbReference type="GO" id="GO:0009381">
    <property type="term" value="F:excinuclease ABC activity"/>
    <property type="evidence" value="ECO:0007669"/>
    <property type="project" value="UniProtKB-UniRule"/>
</dbReference>
<feature type="domain" description="GIY-YIG" evidence="8">
    <location>
        <begin position="16"/>
        <end position="94"/>
    </location>
</feature>
<dbReference type="Gene3D" id="3.40.1440.10">
    <property type="entry name" value="GIY-YIG endonuclease"/>
    <property type="match status" value="1"/>
</dbReference>
<evidence type="ECO:0000259" key="8">
    <source>
        <dbReference type="PROSITE" id="PS50164"/>
    </source>
</evidence>
<evidence type="ECO:0000256" key="1">
    <source>
        <dbReference type="ARBA" id="ARBA00022490"/>
    </source>
</evidence>
<dbReference type="NCBIfam" id="TIGR00194">
    <property type="entry name" value="uvrC"/>
    <property type="match status" value="1"/>
</dbReference>
<dbReference type="GO" id="GO:0006289">
    <property type="term" value="P:nucleotide-excision repair"/>
    <property type="evidence" value="ECO:0007669"/>
    <property type="project" value="UniProtKB-UniRule"/>
</dbReference>
<dbReference type="FunFam" id="3.40.1440.10:FF:000001">
    <property type="entry name" value="UvrABC system protein C"/>
    <property type="match status" value="1"/>
</dbReference>
<dbReference type="PANTHER" id="PTHR30562">
    <property type="entry name" value="UVRC/OXIDOREDUCTASE"/>
    <property type="match status" value="1"/>
</dbReference>
<evidence type="ECO:0000313" key="11">
    <source>
        <dbReference type="Proteomes" id="UP000016023"/>
    </source>
</evidence>
<accession>H1Q4N7</accession>
<evidence type="ECO:0000256" key="5">
    <source>
        <dbReference type="ARBA" id="ARBA00023204"/>
    </source>
</evidence>
<dbReference type="Proteomes" id="UP000016023">
    <property type="component" value="Unassembled WGS sequence"/>
</dbReference>
<dbReference type="InterPro" id="IPR004791">
    <property type="entry name" value="UvrC"/>
</dbReference>
<evidence type="ECO:0000256" key="6">
    <source>
        <dbReference type="ARBA" id="ARBA00023236"/>
    </source>
</evidence>
<evidence type="ECO:0000256" key="4">
    <source>
        <dbReference type="ARBA" id="ARBA00022881"/>
    </source>
</evidence>
<dbReference type="InterPro" id="IPR036876">
    <property type="entry name" value="UVR_dom_sf"/>
</dbReference>
<dbReference type="SUPFAM" id="SSF46600">
    <property type="entry name" value="C-terminal UvrC-binding domain of UvrB"/>
    <property type="match status" value="1"/>
</dbReference>
<dbReference type="PROSITE" id="PS50164">
    <property type="entry name" value="GIY_YIG"/>
    <property type="match status" value="1"/>
</dbReference>
<dbReference type="STRING" id="883158.HMPREF9140_01875"/>
<dbReference type="InterPro" id="IPR047296">
    <property type="entry name" value="GIY-YIG_UvrC_Cho"/>
</dbReference>
<keyword evidence="5 7" id="KW-0234">DNA repair</keyword>
<comment type="caution">
    <text evidence="10">The sequence shown here is derived from an EMBL/GenBank/DDBJ whole genome shotgun (WGS) entry which is preliminary data.</text>
</comment>
<evidence type="ECO:0000256" key="3">
    <source>
        <dbReference type="ARBA" id="ARBA00022769"/>
    </source>
</evidence>
<proteinExistence type="inferred from homology"/>
<keyword evidence="11" id="KW-1185">Reference proteome</keyword>
<dbReference type="InterPro" id="IPR038476">
    <property type="entry name" value="UvrC_RNase_H_dom_sf"/>
</dbReference>
<comment type="subunit">
    <text evidence="7">Interacts with UvrB in an incision complex.</text>
</comment>
<comment type="similarity">
    <text evidence="7">Belongs to the UvrC family.</text>
</comment>
<protein>
    <recommendedName>
        <fullName evidence="7">UvrABC system protein C</fullName>
        <shortName evidence="7">Protein UvrC</shortName>
    </recommendedName>
    <alternativeName>
        <fullName evidence="7">Excinuclease ABC subunit C</fullName>
    </alternativeName>
</protein>
<evidence type="ECO:0000259" key="9">
    <source>
        <dbReference type="PROSITE" id="PS50165"/>
    </source>
</evidence>
<reference evidence="10 11" key="1">
    <citation type="submission" date="2011-12" db="EMBL/GenBank/DDBJ databases">
        <title>The Genome Sequence of Prevotella micans F0438.</title>
        <authorList>
            <consortium name="The Broad Institute Genome Sequencing Platform"/>
            <person name="Earl A."/>
            <person name="Ward D."/>
            <person name="Feldgarden M."/>
            <person name="Gevers D."/>
            <person name="Izard J."/>
            <person name="Baranova O.V."/>
            <person name="Blanton J.M."/>
            <person name="Wade W.G."/>
            <person name="Dewhirst F.E."/>
            <person name="Young S.K."/>
            <person name="Zeng Q."/>
            <person name="Gargeya S."/>
            <person name="Fitzgerald M."/>
            <person name="Haas B."/>
            <person name="Abouelleil A."/>
            <person name="Alvarado L."/>
            <person name="Arachchi H.M."/>
            <person name="Berlin A."/>
            <person name="Chapman S.B."/>
            <person name="Gearin G."/>
            <person name="Goldberg J."/>
            <person name="Griggs A."/>
            <person name="Gujja S."/>
            <person name="Hansen M."/>
            <person name="Heiman D."/>
            <person name="Howarth C."/>
            <person name="Larimer J."/>
            <person name="Lui A."/>
            <person name="MacDonald P.J.P."/>
            <person name="McCowen C."/>
            <person name="Montmayeur A."/>
            <person name="Murphy C."/>
            <person name="Neiman D."/>
            <person name="Pearson M."/>
            <person name="Priest M."/>
            <person name="Roberts A."/>
            <person name="Saif S."/>
            <person name="Shea T."/>
            <person name="Sisk P."/>
            <person name="Stolte C."/>
            <person name="Sykes S."/>
            <person name="Wortman J."/>
            <person name="Nusbaum C."/>
            <person name="Birren B."/>
        </authorList>
    </citation>
    <scope>NUCLEOTIDE SEQUENCE [LARGE SCALE GENOMIC DNA]</scope>
    <source>
        <strain evidence="10 11">F0438</strain>
    </source>
</reference>
<sequence>MDTQDYLKGIYLSLPELPGTYQFYNNEGKIIYVGKAKNLKRRVSSYFQKNILDKKTRFLVSKICDISYSVVNTEDDALLIEDSLIKQYQPKYNMMLKDDKTYPSICVSNEFLPRVFKTRDIDKKKGVYFGPYGHISKMYSILDVVRKVYKPRSCSIPFTEEMVRGGKFKPCVEFQLGNCNAPCNGNQSLEDYLDNIEQIRNVLKGNIGELLKYLKDKMIICSEKLEFEKAEVYKQRYLIIKEFISKSEIVSRTVSNVDVFSVVNDEVTKKAFVNYIHVDSGAINQSFTYEYNRENDEDEREMLCKVIPEIRDKFDSDAREIIVPFMLNLEIEDVCFFVPQRGEKRHLLKLSELNARQYQFNCSKRLKKEYSEEKLKGLMQNLQEQLHLNKLPYHIECFDNSNISGSDAVAGCVVYKGLKPSRKDYRRYNIKTVKGVDDYASMREVVSRRYKRMIKENTPLPDLIIIDGGKGHMEAVRSVIVDELNLSVPIAGLAKDNRHRTNELLFGFPPQVIDLRTNSELFKILTQMQDEVHRFAISFHRNKRSKRQLHSVLDDIKGIGPKSKKKLLAELRTVQDIKNADLKTLANILGSAKAMIVYQFFH</sequence>
<evidence type="ECO:0000256" key="7">
    <source>
        <dbReference type="HAMAP-Rule" id="MF_00203"/>
    </source>
</evidence>
<keyword evidence="3 7" id="KW-0228">DNA excision</keyword>
<name>H1Q4N7_9BACT</name>
<dbReference type="SMART" id="SM00465">
    <property type="entry name" value="GIYc"/>
    <property type="match status" value="1"/>
</dbReference>
<dbReference type="AlphaFoldDB" id="H1Q4N7"/>
<organism evidence="10 11">
    <name type="scientific">Prevotella micans F0438</name>
    <dbReference type="NCBI Taxonomy" id="883158"/>
    <lineage>
        <taxon>Bacteria</taxon>
        <taxon>Pseudomonadati</taxon>
        <taxon>Bacteroidota</taxon>
        <taxon>Bacteroidia</taxon>
        <taxon>Bacteroidales</taxon>
        <taxon>Prevotellaceae</taxon>
        <taxon>Prevotella</taxon>
    </lineage>
</organism>
<keyword evidence="1 7" id="KW-0963">Cytoplasm</keyword>
<dbReference type="PATRIC" id="fig|883158.3.peg.1881"/>
<feature type="domain" description="UvrC family homology region profile" evidence="9">
    <location>
        <begin position="271"/>
        <end position="480"/>
    </location>
</feature>
<keyword evidence="4 7" id="KW-0267">Excision nuclease</keyword>
<dbReference type="Pfam" id="PF22920">
    <property type="entry name" value="UvrC_RNaseH"/>
    <property type="match status" value="1"/>
</dbReference>
<dbReference type="Gene3D" id="3.30.420.340">
    <property type="entry name" value="UvrC, RNAse H endonuclease domain"/>
    <property type="match status" value="1"/>
</dbReference>
<dbReference type="HAMAP" id="MF_00203">
    <property type="entry name" value="UvrC"/>
    <property type="match status" value="1"/>
</dbReference>
<dbReference type="eggNOG" id="COG0322">
    <property type="taxonomic scope" value="Bacteria"/>
</dbReference>
<dbReference type="GO" id="GO:0009432">
    <property type="term" value="P:SOS response"/>
    <property type="evidence" value="ECO:0007669"/>
    <property type="project" value="UniProtKB-UniRule"/>
</dbReference>
<dbReference type="InterPro" id="IPR050066">
    <property type="entry name" value="UvrABC_protein_C"/>
</dbReference>
<dbReference type="PROSITE" id="PS50165">
    <property type="entry name" value="UVRC"/>
    <property type="match status" value="1"/>
</dbReference>
<dbReference type="SUPFAM" id="SSF47781">
    <property type="entry name" value="RuvA domain 2-like"/>
    <property type="match status" value="1"/>
</dbReference>
<dbReference type="GO" id="GO:0005737">
    <property type="term" value="C:cytoplasm"/>
    <property type="evidence" value="ECO:0007669"/>
    <property type="project" value="UniProtKB-SubCell"/>
</dbReference>
<keyword evidence="2 7" id="KW-0227">DNA damage</keyword>
<dbReference type="Gene3D" id="1.10.150.20">
    <property type="entry name" value="5' to 3' exonuclease, C-terminal subdomain"/>
    <property type="match status" value="1"/>
</dbReference>
<gene>
    <name evidence="7" type="primary">uvrC</name>
    <name evidence="10" type="ORF">HMPREF9140_01875</name>
</gene>
<evidence type="ECO:0000313" key="10">
    <source>
        <dbReference type="EMBL" id="EHO66930.1"/>
    </source>
</evidence>
<dbReference type="PANTHER" id="PTHR30562:SF1">
    <property type="entry name" value="UVRABC SYSTEM PROTEIN C"/>
    <property type="match status" value="1"/>
</dbReference>
<dbReference type="Pfam" id="PF14520">
    <property type="entry name" value="HHH_5"/>
    <property type="match status" value="1"/>
</dbReference>
<evidence type="ECO:0000256" key="2">
    <source>
        <dbReference type="ARBA" id="ARBA00022763"/>
    </source>
</evidence>
<dbReference type="GO" id="GO:0003677">
    <property type="term" value="F:DNA binding"/>
    <property type="evidence" value="ECO:0007669"/>
    <property type="project" value="UniProtKB-UniRule"/>
</dbReference>
<dbReference type="InterPro" id="IPR000305">
    <property type="entry name" value="GIY-YIG_endonuc"/>
</dbReference>
<dbReference type="CDD" id="cd10434">
    <property type="entry name" value="GIY-YIG_UvrC_Cho"/>
    <property type="match status" value="1"/>
</dbReference>
<dbReference type="InterPro" id="IPR001162">
    <property type="entry name" value="UvrC_RNase_H_dom"/>
</dbReference>
<keyword evidence="6 7" id="KW-0742">SOS response</keyword>
<dbReference type="InterPro" id="IPR010994">
    <property type="entry name" value="RuvA_2-like"/>
</dbReference>
<dbReference type="HOGENOM" id="CLU_014841_3_2_10"/>
<dbReference type="GO" id="GO:0009380">
    <property type="term" value="C:excinuclease repair complex"/>
    <property type="evidence" value="ECO:0007669"/>
    <property type="project" value="InterPro"/>
</dbReference>
<dbReference type="Pfam" id="PF01541">
    <property type="entry name" value="GIY-YIG"/>
    <property type="match status" value="1"/>
</dbReference>
<comment type="subcellular location">
    <subcellularLocation>
        <location evidence="7">Cytoplasm</location>
    </subcellularLocation>
</comment>
<dbReference type="InterPro" id="IPR035901">
    <property type="entry name" value="GIY-YIG_endonuc_sf"/>
</dbReference>
<dbReference type="EMBL" id="AGWK01000052">
    <property type="protein sequence ID" value="EHO66930.1"/>
    <property type="molecule type" value="Genomic_DNA"/>
</dbReference>
<dbReference type="SUPFAM" id="SSF82771">
    <property type="entry name" value="GIY-YIG endonuclease"/>
    <property type="match status" value="1"/>
</dbReference>
<dbReference type="FunFam" id="3.30.420.340:FF:000002">
    <property type="entry name" value="UvrABC system protein C"/>
    <property type="match status" value="1"/>
</dbReference>